<protein>
    <submittedName>
        <fullName evidence="2">Glycosyltransferase</fullName>
    </submittedName>
</protein>
<dbReference type="PANTHER" id="PTHR22916:SF3">
    <property type="entry name" value="UDP-GLCNAC:BETAGAL BETA-1,3-N-ACETYLGLUCOSAMINYLTRANSFERASE-LIKE PROTEIN 1"/>
    <property type="match status" value="1"/>
</dbReference>
<dbReference type="SUPFAM" id="SSF53448">
    <property type="entry name" value="Nucleotide-diphospho-sugar transferases"/>
    <property type="match status" value="1"/>
</dbReference>
<dbReference type="Proteomes" id="UP001200022">
    <property type="component" value="Unassembled WGS sequence"/>
</dbReference>
<dbReference type="InterPro" id="IPR029044">
    <property type="entry name" value="Nucleotide-diphossugar_trans"/>
</dbReference>
<name>A0ABS9IHX3_9FLAO</name>
<comment type="caution">
    <text evidence="2">The sequence shown here is derived from an EMBL/GenBank/DDBJ whole genome shotgun (WGS) entry which is preliminary data.</text>
</comment>
<accession>A0ABS9IHX3</accession>
<dbReference type="CDD" id="cd00761">
    <property type="entry name" value="Glyco_tranf_GTA_type"/>
    <property type="match status" value="1"/>
</dbReference>
<reference evidence="2 3" key="1">
    <citation type="submission" date="2022-01" db="EMBL/GenBank/DDBJ databases">
        <title>Draft genome sequence of Sabulilitoribacter multivorans KCTC 32326.</title>
        <authorList>
            <person name="Oh J.-S."/>
        </authorList>
    </citation>
    <scope>NUCLEOTIDE SEQUENCE [LARGE SCALE GENOMIC DNA]</scope>
    <source>
        <strain evidence="2 3">M-M16</strain>
    </source>
</reference>
<dbReference type="PANTHER" id="PTHR22916">
    <property type="entry name" value="GLYCOSYLTRANSFERASE"/>
    <property type="match status" value="1"/>
</dbReference>
<gene>
    <name evidence="2" type="ORF">L3X39_06695</name>
</gene>
<organism evidence="2 3">
    <name type="scientific">Flaviramulus multivorans</name>
    <dbReference type="NCBI Taxonomy" id="1304750"/>
    <lineage>
        <taxon>Bacteria</taxon>
        <taxon>Pseudomonadati</taxon>
        <taxon>Bacteroidota</taxon>
        <taxon>Flavobacteriia</taxon>
        <taxon>Flavobacteriales</taxon>
        <taxon>Flavobacteriaceae</taxon>
        <taxon>Flaviramulus</taxon>
    </lineage>
</organism>
<evidence type="ECO:0000313" key="3">
    <source>
        <dbReference type="Proteomes" id="UP001200022"/>
    </source>
</evidence>
<feature type="domain" description="Glycosyltransferase 2-like" evidence="1">
    <location>
        <begin position="6"/>
        <end position="134"/>
    </location>
</feature>
<evidence type="ECO:0000259" key="1">
    <source>
        <dbReference type="Pfam" id="PF00535"/>
    </source>
</evidence>
<dbReference type="Gene3D" id="3.90.550.10">
    <property type="entry name" value="Spore Coat Polysaccharide Biosynthesis Protein SpsA, Chain A"/>
    <property type="match status" value="1"/>
</dbReference>
<dbReference type="RefSeq" id="WP_237231003.1">
    <property type="nucleotide sequence ID" value="NZ_JAKKDV010000002.1"/>
</dbReference>
<evidence type="ECO:0000313" key="2">
    <source>
        <dbReference type="EMBL" id="MCF7560324.1"/>
    </source>
</evidence>
<dbReference type="EMBL" id="JAKKDV010000002">
    <property type="protein sequence ID" value="MCF7560324.1"/>
    <property type="molecule type" value="Genomic_DNA"/>
</dbReference>
<keyword evidence="3" id="KW-1185">Reference proteome</keyword>
<dbReference type="InterPro" id="IPR001173">
    <property type="entry name" value="Glyco_trans_2-like"/>
</dbReference>
<dbReference type="Pfam" id="PF00535">
    <property type="entry name" value="Glycos_transf_2"/>
    <property type="match status" value="1"/>
</dbReference>
<sequence>MEFFVSVIIPVYNGEHFIEKAVVTALEQPEVSEVIVVNDGSTDNTLQVVEKLRIQEQRVQIFHHNNNQNKGRPASRNLGLKKATNNFIAFLDADDFYLENRFENDKKIFKEYPNTDGVYNAIGAHFYRDAEPLEIEKLKLTTVTSKIRPEDLFETLLYYKKGHFSIDGLTVKKSIFNETGYFDESLKVSEDTHLILKMALKCQLHVGIIDRPVAMRGVHQSNVFNNEGLYEENKIRVYESLVFWASKSKVDLDKIDHLLNILWIFKFRRNESILKNVGYWLLLNMKSPRLLLTKLSIKYFPVVRLRKKLFPFLYK</sequence>
<proteinExistence type="predicted"/>